<dbReference type="Proteomes" id="UP000694407">
    <property type="component" value="Unplaced"/>
</dbReference>
<accession>A0A8C5ZAQ9</accession>
<evidence type="ECO:0000256" key="4">
    <source>
        <dbReference type="ARBA" id="ARBA00014858"/>
    </source>
</evidence>
<dbReference type="PANTHER" id="PTHR43398">
    <property type="entry name" value="DOLICHOL-PHOSPHATE MANNOSYLTRANSFERASE SUBUNIT 1"/>
    <property type="match status" value="1"/>
</dbReference>
<reference evidence="11" key="1">
    <citation type="submission" date="2025-08" db="UniProtKB">
        <authorList>
            <consortium name="Ensembl"/>
        </authorList>
    </citation>
    <scope>IDENTIFICATION</scope>
</reference>
<reference evidence="11" key="2">
    <citation type="submission" date="2025-09" db="UniProtKB">
        <authorList>
            <consortium name="Ensembl"/>
        </authorList>
    </citation>
    <scope>IDENTIFICATION</scope>
</reference>
<evidence type="ECO:0000256" key="6">
    <source>
        <dbReference type="ARBA" id="ARBA00022679"/>
    </source>
</evidence>
<dbReference type="InterPro" id="IPR029044">
    <property type="entry name" value="Nucleotide-diphossugar_trans"/>
</dbReference>
<dbReference type="Gene3D" id="3.90.550.10">
    <property type="entry name" value="Spore Coat Polysaccharide Biosynthesis Protein SpsA, Chain A"/>
    <property type="match status" value="1"/>
</dbReference>
<keyword evidence="6" id="KW-0808">Transferase</keyword>
<evidence type="ECO:0000313" key="12">
    <source>
        <dbReference type="Proteomes" id="UP000694407"/>
    </source>
</evidence>
<dbReference type="InterPro" id="IPR001173">
    <property type="entry name" value="Glyco_trans_2-like"/>
</dbReference>
<evidence type="ECO:0000256" key="9">
    <source>
        <dbReference type="ARBA" id="ARBA00033170"/>
    </source>
</evidence>
<dbReference type="PANTHER" id="PTHR43398:SF1">
    <property type="entry name" value="DOLICHOL-PHOSPHATE MANNOSYLTRANSFERASE SUBUNIT 1"/>
    <property type="match status" value="1"/>
</dbReference>
<dbReference type="GO" id="GO:0005789">
    <property type="term" value="C:endoplasmic reticulum membrane"/>
    <property type="evidence" value="ECO:0007669"/>
    <property type="project" value="TreeGrafter"/>
</dbReference>
<dbReference type="Pfam" id="PF00535">
    <property type="entry name" value="Glycos_transf_2"/>
    <property type="match status" value="1"/>
</dbReference>
<dbReference type="InterPro" id="IPR039528">
    <property type="entry name" value="DPM1-like"/>
</dbReference>
<dbReference type="GO" id="GO:0004582">
    <property type="term" value="F:dolichyl-phosphate beta-D-mannosyltransferase activity"/>
    <property type="evidence" value="ECO:0007669"/>
    <property type="project" value="UniProtKB-EC"/>
</dbReference>
<evidence type="ECO:0000256" key="1">
    <source>
        <dbReference type="ARBA" id="ARBA00002636"/>
    </source>
</evidence>
<dbReference type="AlphaFoldDB" id="A0A8C5ZAQ9"/>
<dbReference type="SUPFAM" id="SSF53448">
    <property type="entry name" value="Nucleotide-diphospho-sugar transferases"/>
    <property type="match status" value="1"/>
</dbReference>
<comment type="similarity">
    <text evidence="2">Belongs to the glycosyltransferase 2 family.</text>
</comment>
<evidence type="ECO:0000313" key="11">
    <source>
        <dbReference type="Ensembl" id="ENSMMMP00000011533.1"/>
    </source>
</evidence>
<organism evidence="11 12">
    <name type="scientific">Marmota marmota marmota</name>
    <name type="common">Alpine marmot</name>
    <dbReference type="NCBI Taxonomy" id="9994"/>
    <lineage>
        <taxon>Eukaryota</taxon>
        <taxon>Metazoa</taxon>
        <taxon>Chordata</taxon>
        <taxon>Craniata</taxon>
        <taxon>Vertebrata</taxon>
        <taxon>Euteleostomi</taxon>
        <taxon>Mammalia</taxon>
        <taxon>Eutheria</taxon>
        <taxon>Euarchontoglires</taxon>
        <taxon>Glires</taxon>
        <taxon>Rodentia</taxon>
        <taxon>Sciuromorpha</taxon>
        <taxon>Sciuridae</taxon>
        <taxon>Xerinae</taxon>
        <taxon>Marmotini</taxon>
        <taxon>Marmota</taxon>
    </lineage>
</organism>
<feature type="domain" description="Glycosyltransferase 2-like" evidence="10">
    <location>
        <begin position="30"/>
        <end position="133"/>
    </location>
</feature>
<name>A0A8C5ZAQ9_MARMA</name>
<dbReference type="EC" id="2.4.1.83" evidence="3"/>
<evidence type="ECO:0000256" key="7">
    <source>
        <dbReference type="ARBA" id="ARBA00029796"/>
    </source>
</evidence>
<dbReference type="GO" id="GO:0006506">
    <property type="term" value="P:GPI anchor biosynthetic process"/>
    <property type="evidence" value="ECO:0007669"/>
    <property type="project" value="TreeGrafter"/>
</dbReference>
<dbReference type="Ensembl" id="ENSMMMT00000013166.1">
    <property type="protein sequence ID" value="ENSMMMP00000011533.1"/>
    <property type="gene ID" value="ENSMMMG00000010307.1"/>
</dbReference>
<evidence type="ECO:0000259" key="10">
    <source>
        <dbReference type="Pfam" id="PF00535"/>
    </source>
</evidence>
<protein>
    <recommendedName>
        <fullName evidence="4">Dolichol-phosphate mannosyltransferase subunit 1</fullName>
        <ecNumber evidence="3">2.4.1.83</ecNumber>
    </recommendedName>
    <alternativeName>
        <fullName evidence="9">Dolichol-phosphate mannose synthase subunit 1</fullName>
    </alternativeName>
    <alternativeName>
        <fullName evidence="8">Dolichyl-phosphate beta-D-mannosyltransferase subunit 1</fullName>
    </alternativeName>
    <alternativeName>
        <fullName evidence="7">Mannose-P-dolichol synthase subunit 1</fullName>
    </alternativeName>
</protein>
<proteinExistence type="inferred from homology"/>
<dbReference type="GO" id="GO:0035269">
    <property type="term" value="P:protein O-linked glycosylation via mannose"/>
    <property type="evidence" value="ECO:0007669"/>
    <property type="project" value="TreeGrafter"/>
</dbReference>
<dbReference type="GO" id="GO:0006488">
    <property type="term" value="P:dolichol-linked oligosaccharide biosynthetic process"/>
    <property type="evidence" value="ECO:0007669"/>
    <property type="project" value="TreeGrafter"/>
</dbReference>
<sequence>MLENSIIASLLPASSLQEPEGRSRHQDKYSVLLPTYNKRENLPLIVWLLVKSFSESGINYEIIIIDNGSPDGTKDVTEQLEKIYGPLLRRREKKLGLGTTYIHGMEHAAGNHIVIMDADLSHHPKFIPEFIRKQK</sequence>
<evidence type="ECO:0000256" key="3">
    <source>
        <dbReference type="ARBA" id="ARBA00012704"/>
    </source>
</evidence>
<evidence type="ECO:0000256" key="5">
    <source>
        <dbReference type="ARBA" id="ARBA00022676"/>
    </source>
</evidence>
<dbReference type="GeneTree" id="ENSGT00940000153481"/>
<evidence type="ECO:0000256" key="2">
    <source>
        <dbReference type="ARBA" id="ARBA00006739"/>
    </source>
</evidence>
<comment type="function">
    <text evidence="1">Transfers mannose from GDP-mannose to dolichol monophosphate to form dolichol phosphate mannose (Dol-P-Man) which is the mannosyl donor in pathways leading to N-glycosylation, glycosyl phosphatidylinositol membrane anchoring, and O-mannosylation of proteins; catalytic subunit of the dolichol-phosphate mannose (DPM) synthase complex.</text>
</comment>
<keyword evidence="5" id="KW-0328">Glycosyltransferase</keyword>
<keyword evidence="12" id="KW-1185">Reference proteome</keyword>
<evidence type="ECO:0000256" key="8">
    <source>
        <dbReference type="ARBA" id="ARBA00032617"/>
    </source>
</evidence>